<reference evidence="2" key="1">
    <citation type="submission" date="2014-09" db="EMBL/GenBank/DDBJ databases">
        <authorList>
            <person name="Magalhaes I.L.F."/>
            <person name="Oliveira U."/>
            <person name="Santos F.R."/>
            <person name="Vidigal T.H.D.A."/>
            <person name="Brescovit A.D."/>
            <person name="Santos A.J."/>
        </authorList>
    </citation>
    <scope>NUCLEOTIDE SEQUENCE</scope>
    <source>
        <tissue evidence="2">Shoot tissue taken approximately 20 cm above the soil surface</tissue>
    </source>
</reference>
<sequence length="29" mass="3479">MPKQTLERRKYKLNTDNISPSQRPRCCSK</sequence>
<organism evidence="2">
    <name type="scientific">Arundo donax</name>
    <name type="common">Giant reed</name>
    <name type="synonym">Donax arundinaceus</name>
    <dbReference type="NCBI Taxonomy" id="35708"/>
    <lineage>
        <taxon>Eukaryota</taxon>
        <taxon>Viridiplantae</taxon>
        <taxon>Streptophyta</taxon>
        <taxon>Embryophyta</taxon>
        <taxon>Tracheophyta</taxon>
        <taxon>Spermatophyta</taxon>
        <taxon>Magnoliopsida</taxon>
        <taxon>Liliopsida</taxon>
        <taxon>Poales</taxon>
        <taxon>Poaceae</taxon>
        <taxon>PACMAD clade</taxon>
        <taxon>Arundinoideae</taxon>
        <taxon>Arundineae</taxon>
        <taxon>Arundo</taxon>
    </lineage>
</organism>
<proteinExistence type="predicted"/>
<evidence type="ECO:0000256" key="1">
    <source>
        <dbReference type="SAM" id="MobiDB-lite"/>
    </source>
</evidence>
<evidence type="ECO:0000313" key="2">
    <source>
        <dbReference type="EMBL" id="JAD36409.1"/>
    </source>
</evidence>
<feature type="region of interest" description="Disordered" evidence="1">
    <location>
        <begin position="1"/>
        <end position="29"/>
    </location>
</feature>
<dbReference type="EMBL" id="GBRH01261486">
    <property type="protein sequence ID" value="JAD36409.1"/>
    <property type="molecule type" value="Transcribed_RNA"/>
</dbReference>
<accession>A0A0A8ZAG8</accession>
<name>A0A0A8ZAG8_ARUDO</name>
<dbReference type="AlphaFoldDB" id="A0A0A8ZAG8"/>
<reference evidence="2" key="2">
    <citation type="journal article" date="2015" name="Data Brief">
        <title>Shoot transcriptome of the giant reed, Arundo donax.</title>
        <authorList>
            <person name="Barrero R.A."/>
            <person name="Guerrero F.D."/>
            <person name="Moolhuijzen P."/>
            <person name="Goolsby J.A."/>
            <person name="Tidwell J."/>
            <person name="Bellgard S.E."/>
            <person name="Bellgard M.I."/>
        </authorList>
    </citation>
    <scope>NUCLEOTIDE SEQUENCE</scope>
    <source>
        <tissue evidence="2">Shoot tissue taken approximately 20 cm above the soil surface</tissue>
    </source>
</reference>
<protein>
    <submittedName>
        <fullName evidence="2">Uncharacterized protein</fullName>
    </submittedName>
</protein>